<comment type="caution">
    <text evidence="1">The sequence shown here is derived from an EMBL/GenBank/DDBJ whole genome shotgun (WGS) entry which is preliminary data.</text>
</comment>
<name>A0A822GBN5_9BILA</name>
<protein>
    <submittedName>
        <fullName evidence="1">Uncharacterized protein</fullName>
    </submittedName>
</protein>
<dbReference type="Proteomes" id="UP000663848">
    <property type="component" value="Unassembled WGS sequence"/>
</dbReference>
<evidence type="ECO:0000313" key="2">
    <source>
        <dbReference type="EMBL" id="CAF5147560.1"/>
    </source>
</evidence>
<gene>
    <name evidence="1" type="ORF">QYT958_LOCUS48227</name>
    <name evidence="2" type="ORF">QYT958_LOCUS48260</name>
</gene>
<sequence>MGILWPSCLRIILSGGFESAMHLAASYA</sequence>
<dbReference type="AlphaFoldDB" id="A0A822GBN5"/>
<accession>A0A822GBN5</accession>
<dbReference type="EMBL" id="CAJOBR010096431">
    <property type="protein sequence ID" value="CAF5147560.1"/>
    <property type="molecule type" value="Genomic_DNA"/>
</dbReference>
<proteinExistence type="predicted"/>
<evidence type="ECO:0000313" key="3">
    <source>
        <dbReference type="Proteomes" id="UP000663848"/>
    </source>
</evidence>
<organism evidence="1 3">
    <name type="scientific">Rotaria socialis</name>
    <dbReference type="NCBI Taxonomy" id="392032"/>
    <lineage>
        <taxon>Eukaryota</taxon>
        <taxon>Metazoa</taxon>
        <taxon>Spiralia</taxon>
        <taxon>Gnathifera</taxon>
        <taxon>Rotifera</taxon>
        <taxon>Eurotatoria</taxon>
        <taxon>Bdelloidea</taxon>
        <taxon>Philodinida</taxon>
        <taxon>Philodinidae</taxon>
        <taxon>Rotaria</taxon>
    </lineage>
</organism>
<reference evidence="1" key="1">
    <citation type="submission" date="2021-02" db="EMBL/GenBank/DDBJ databases">
        <authorList>
            <person name="Nowell W R."/>
        </authorList>
    </citation>
    <scope>NUCLEOTIDE SEQUENCE</scope>
</reference>
<dbReference type="EMBL" id="CAJOBR010095975">
    <property type="protein sequence ID" value="CAF5147125.1"/>
    <property type="molecule type" value="Genomic_DNA"/>
</dbReference>
<feature type="non-terminal residue" evidence="1">
    <location>
        <position position="1"/>
    </location>
</feature>
<evidence type="ECO:0000313" key="1">
    <source>
        <dbReference type="EMBL" id="CAF5147125.1"/>
    </source>
</evidence>